<accession>A0ABU7KUK2</accession>
<organism evidence="2 3">
    <name type="scientific">Nocardiopsis tropica</name>
    <dbReference type="NCBI Taxonomy" id="109330"/>
    <lineage>
        <taxon>Bacteria</taxon>
        <taxon>Bacillati</taxon>
        <taxon>Actinomycetota</taxon>
        <taxon>Actinomycetes</taxon>
        <taxon>Streptosporangiales</taxon>
        <taxon>Nocardiopsidaceae</taxon>
        <taxon>Nocardiopsis</taxon>
    </lineage>
</organism>
<proteinExistence type="predicted"/>
<gene>
    <name evidence="2" type="ORF">Q8A49_21050</name>
</gene>
<dbReference type="Proteomes" id="UP001348641">
    <property type="component" value="Unassembled WGS sequence"/>
</dbReference>
<protein>
    <submittedName>
        <fullName evidence="2">Uncharacterized protein</fullName>
    </submittedName>
</protein>
<evidence type="ECO:0000313" key="2">
    <source>
        <dbReference type="EMBL" id="MEE2052995.1"/>
    </source>
</evidence>
<evidence type="ECO:0000256" key="1">
    <source>
        <dbReference type="SAM" id="Phobius"/>
    </source>
</evidence>
<sequence length="44" mass="4596">MSVFVLFGAGALIGLVALTAVVIVTLLTEKPEAERPAARDRSVL</sequence>
<feature type="transmembrane region" description="Helical" evidence="1">
    <location>
        <begin position="6"/>
        <end position="27"/>
    </location>
</feature>
<keyword evidence="1" id="KW-1133">Transmembrane helix</keyword>
<keyword evidence="1" id="KW-0812">Transmembrane</keyword>
<evidence type="ECO:0000313" key="3">
    <source>
        <dbReference type="Proteomes" id="UP001348641"/>
    </source>
</evidence>
<dbReference type="EMBL" id="JAUUCC010000058">
    <property type="protein sequence ID" value="MEE2052995.1"/>
    <property type="molecule type" value="Genomic_DNA"/>
</dbReference>
<comment type="caution">
    <text evidence="2">The sequence shown here is derived from an EMBL/GenBank/DDBJ whole genome shotgun (WGS) entry which is preliminary data.</text>
</comment>
<dbReference type="RefSeq" id="WP_330159973.1">
    <property type="nucleotide sequence ID" value="NZ_BAAAJA010000006.1"/>
</dbReference>
<name>A0ABU7KUK2_9ACTN</name>
<reference evidence="2 3" key="1">
    <citation type="submission" date="2023-07" db="EMBL/GenBank/DDBJ databases">
        <authorList>
            <person name="Girao M."/>
            <person name="Carvalho M.F."/>
        </authorList>
    </citation>
    <scope>NUCLEOTIDE SEQUENCE [LARGE SCALE GENOMIC DNA]</scope>
    <source>
        <strain evidence="2 3">66/93</strain>
    </source>
</reference>
<keyword evidence="1" id="KW-0472">Membrane</keyword>